<dbReference type="EMBL" id="FOEF01000006">
    <property type="protein sequence ID" value="SEP32755.1"/>
    <property type="molecule type" value="Genomic_DNA"/>
</dbReference>
<reference evidence="1 2" key="1">
    <citation type="submission" date="2016-10" db="EMBL/GenBank/DDBJ databases">
        <authorList>
            <person name="de Groot N.N."/>
        </authorList>
    </citation>
    <scope>NUCLEOTIDE SEQUENCE [LARGE SCALE GENOMIC DNA]</scope>
    <source>
        <strain evidence="1 2">DSM 44993</strain>
    </source>
</reference>
<accession>A0A1H8WYI5</accession>
<protein>
    <submittedName>
        <fullName evidence="1">Uncharacterized protein</fullName>
    </submittedName>
</protein>
<evidence type="ECO:0000313" key="1">
    <source>
        <dbReference type="EMBL" id="SEP32755.1"/>
    </source>
</evidence>
<dbReference type="Gene3D" id="3.30.70.100">
    <property type="match status" value="1"/>
</dbReference>
<organism evidence="1 2">
    <name type="scientific">Amycolatopsis saalfeldensis</name>
    <dbReference type="NCBI Taxonomy" id="394193"/>
    <lineage>
        <taxon>Bacteria</taxon>
        <taxon>Bacillati</taxon>
        <taxon>Actinomycetota</taxon>
        <taxon>Actinomycetes</taxon>
        <taxon>Pseudonocardiales</taxon>
        <taxon>Pseudonocardiaceae</taxon>
        <taxon>Amycolatopsis</taxon>
    </lineage>
</organism>
<dbReference type="InterPro" id="IPR011008">
    <property type="entry name" value="Dimeric_a/b-barrel"/>
</dbReference>
<dbReference type="Proteomes" id="UP000198582">
    <property type="component" value="Unassembled WGS sequence"/>
</dbReference>
<dbReference type="STRING" id="394193.SAMN04489732_10666"/>
<gene>
    <name evidence="1" type="ORF">SAMN04489732_10666</name>
</gene>
<proteinExistence type="predicted"/>
<dbReference type="AlphaFoldDB" id="A0A1H8WYI5"/>
<evidence type="ECO:0000313" key="2">
    <source>
        <dbReference type="Proteomes" id="UP000198582"/>
    </source>
</evidence>
<keyword evidence="2" id="KW-1185">Reference proteome</keyword>
<sequence>MVEGSRAGAPVVLAFPDLAWWDSPACREILPLRTDHLAGDVILVEGAAPDHDSAAPAARFRAAAA</sequence>
<name>A0A1H8WYI5_9PSEU</name>
<dbReference type="SUPFAM" id="SSF54909">
    <property type="entry name" value="Dimeric alpha+beta barrel"/>
    <property type="match status" value="1"/>
</dbReference>